<dbReference type="InterPro" id="IPR003593">
    <property type="entry name" value="AAA+_ATPase"/>
</dbReference>
<dbReference type="EMBL" id="BONJ01000001">
    <property type="protein sequence ID" value="GIG11946.1"/>
    <property type="molecule type" value="Genomic_DNA"/>
</dbReference>
<keyword evidence="6" id="KW-1185">Reference proteome</keyword>
<dbReference type="InterPro" id="IPR003439">
    <property type="entry name" value="ABC_transporter-like_ATP-bd"/>
</dbReference>
<keyword evidence="3 5" id="KW-0067">ATP-binding</keyword>
<dbReference type="SUPFAM" id="SSF52540">
    <property type="entry name" value="P-loop containing nucleoside triphosphate hydrolases"/>
    <property type="match status" value="1"/>
</dbReference>
<accession>A0A8J3LBD6</accession>
<dbReference type="GO" id="GO:0005524">
    <property type="term" value="F:ATP binding"/>
    <property type="evidence" value="ECO:0007669"/>
    <property type="project" value="UniProtKB-KW"/>
</dbReference>
<dbReference type="RefSeq" id="WP_166380482.1">
    <property type="nucleotide sequence ID" value="NZ_BAAATT010000011.1"/>
</dbReference>
<dbReference type="Pfam" id="PF00005">
    <property type="entry name" value="ABC_tran"/>
    <property type="match status" value="1"/>
</dbReference>
<evidence type="ECO:0000259" key="4">
    <source>
        <dbReference type="PROSITE" id="PS50893"/>
    </source>
</evidence>
<dbReference type="InterPro" id="IPR027417">
    <property type="entry name" value="P-loop_NTPase"/>
</dbReference>
<evidence type="ECO:0000313" key="6">
    <source>
        <dbReference type="Proteomes" id="UP000660339"/>
    </source>
</evidence>
<organism evidence="5 6">
    <name type="scientific">Catellatospora methionotrophica</name>
    <dbReference type="NCBI Taxonomy" id="121620"/>
    <lineage>
        <taxon>Bacteria</taxon>
        <taxon>Bacillati</taxon>
        <taxon>Actinomycetota</taxon>
        <taxon>Actinomycetes</taxon>
        <taxon>Micromonosporales</taxon>
        <taxon>Micromonosporaceae</taxon>
        <taxon>Catellatospora</taxon>
    </lineage>
</organism>
<dbReference type="Proteomes" id="UP000660339">
    <property type="component" value="Unassembled WGS sequence"/>
</dbReference>
<dbReference type="SMART" id="SM00382">
    <property type="entry name" value="AAA"/>
    <property type="match status" value="1"/>
</dbReference>
<proteinExistence type="predicted"/>
<gene>
    <name evidence="5" type="ORF">Cme02nite_02780</name>
</gene>
<comment type="caution">
    <text evidence="5">The sequence shown here is derived from an EMBL/GenBank/DDBJ whole genome shotgun (WGS) entry which is preliminary data.</text>
</comment>
<evidence type="ECO:0000256" key="1">
    <source>
        <dbReference type="ARBA" id="ARBA00022448"/>
    </source>
</evidence>
<dbReference type="PANTHER" id="PTHR42788:SF13">
    <property type="entry name" value="ALIPHATIC SULFONATES IMPORT ATP-BINDING PROTEIN SSUB"/>
    <property type="match status" value="1"/>
</dbReference>
<dbReference type="PROSITE" id="PS00211">
    <property type="entry name" value="ABC_TRANSPORTER_1"/>
    <property type="match status" value="1"/>
</dbReference>
<reference evidence="5" key="1">
    <citation type="submission" date="2021-01" db="EMBL/GenBank/DDBJ databases">
        <title>Whole genome shotgun sequence of Catellatospora methionotrophica NBRC 14553.</title>
        <authorList>
            <person name="Komaki H."/>
            <person name="Tamura T."/>
        </authorList>
    </citation>
    <scope>NUCLEOTIDE SEQUENCE</scope>
    <source>
        <strain evidence="5">NBRC 14553</strain>
    </source>
</reference>
<evidence type="ECO:0000256" key="2">
    <source>
        <dbReference type="ARBA" id="ARBA00022741"/>
    </source>
</evidence>
<dbReference type="PROSITE" id="PS50893">
    <property type="entry name" value="ABC_TRANSPORTER_2"/>
    <property type="match status" value="1"/>
</dbReference>
<dbReference type="CDD" id="cd03293">
    <property type="entry name" value="ABC_NrtD_SsuB_transporters"/>
    <property type="match status" value="1"/>
</dbReference>
<name>A0A8J3LBD6_9ACTN</name>
<dbReference type="Gene3D" id="3.40.50.300">
    <property type="entry name" value="P-loop containing nucleotide triphosphate hydrolases"/>
    <property type="match status" value="1"/>
</dbReference>
<dbReference type="InterPro" id="IPR017871">
    <property type="entry name" value="ABC_transporter-like_CS"/>
</dbReference>
<keyword evidence="2" id="KW-0547">Nucleotide-binding</keyword>
<dbReference type="GO" id="GO:0016887">
    <property type="term" value="F:ATP hydrolysis activity"/>
    <property type="evidence" value="ECO:0007669"/>
    <property type="project" value="InterPro"/>
</dbReference>
<evidence type="ECO:0000313" key="5">
    <source>
        <dbReference type="EMBL" id="GIG11946.1"/>
    </source>
</evidence>
<dbReference type="InterPro" id="IPR050166">
    <property type="entry name" value="ABC_transporter_ATP-bind"/>
</dbReference>
<protein>
    <submittedName>
        <fullName evidence="5">ABC transporter ATP-binding protein</fullName>
    </submittedName>
</protein>
<dbReference type="AlphaFoldDB" id="A0A8J3LBD6"/>
<dbReference type="PANTHER" id="PTHR42788">
    <property type="entry name" value="TAURINE IMPORT ATP-BINDING PROTEIN-RELATED"/>
    <property type="match status" value="1"/>
</dbReference>
<feature type="domain" description="ABC transporter" evidence="4">
    <location>
        <begin position="20"/>
        <end position="251"/>
    </location>
</feature>
<keyword evidence="1" id="KW-0813">Transport</keyword>
<evidence type="ECO:0000256" key="3">
    <source>
        <dbReference type="ARBA" id="ARBA00022840"/>
    </source>
</evidence>
<sequence>MPAQPDDLAALPDSATATAVALSGVRHEYRSGGQRILALDGIDLRLAAGESLAVVGPSGCGKSTLLRMVAGFLRPSHGEISVGGAPVTRPGPDRGVVFQQPRLFPWLSVYGNVAYGLREAGVPRRARRERVGQLLDLVGLGDVAALRPYELSGGMQQRAAIARALAPDPAILLLDEPFAALDALTRERLQEELRTLWLRTGRTQLLVTHSVDEAALLGSRIIVLSPRPGTVVLDEQSALPRAEHARDLPEFTALRARILQAVRAPGR</sequence>